<dbReference type="AlphaFoldDB" id="A0A8H5BKM6"/>
<dbReference type="PANTHER" id="PTHR48104:SF30">
    <property type="entry name" value="METACASPASE-1"/>
    <property type="match status" value="1"/>
</dbReference>
<dbReference type="Gene3D" id="3.40.50.12660">
    <property type="match status" value="1"/>
</dbReference>
<feature type="compositionally biased region" description="Basic and acidic residues" evidence="2">
    <location>
        <begin position="21"/>
        <end position="31"/>
    </location>
</feature>
<feature type="region of interest" description="Disordered" evidence="2">
    <location>
        <begin position="1"/>
        <end position="31"/>
    </location>
</feature>
<dbReference type="InterPro" id="IPR050452">
    <property type="entry name" value="Metacaspase"/>
</dbReference>
<accession>A0A8H5BKM6</accession>
<feature type="region of interest" description="Disordered" evidence="2">
    <location>
        <begin position="269"/>
        <end position="410"/>
    </location>
</feature>
<dbReference type="GO" id="GO:0004197">
    <property type="term" value="F:cysteine-type endopeptidase activity"/>
    <property type="evidence" value="ECO:0007669"/>
    <property type="project" value="TreeGrafter"/>
</dbReference>
<feature type="compositionally biased region" description="Basic and acidic residues" evidence="2">
    <location>
        <begin position="339"/>
        <end position="356"/>
    </location>
</feature>
<comment type="caution">
    <text evidence="3">The sequence shown here is derived from an EMBL/GenBank/DDBJ whole genome shotgun (WGS) entry which is preliminary data.</text>
</comment>
<evidence type="ECO:0000256" key="1">
    <source>
        <dbReference type="ARBA" id="ARBA00009005"/>
    </source>
</evidence>
<dbReference type="GO" id="GO:0006508">
    <property type="term" value="P:proteolysis"/>
    <property type="evidence" value="ECO:0007669"/>
    <property type="project" value="TreeGrafter"/>
</dbReference>
<name>A0A8H5BKM6_9AGAR</name>
<feature type="region of interest" description="Disordered" evidence="2">
    <location>
        <begin position="58"/>
        <end position="96"/>
    </location>
</feature>
<feature type="compositionally biased region" description="Polar residues" evidence="2">
    <location>
        <begin position="274"/>
        <end position="299"/>
    </location>
</feature>
<feature type="region of interest" description="Disordered" evidence="2">
    <location>
        <begin position="110"/>
        <end position="153"/>
    </location>
</feature>
<dbReference type="GO" id="GO:0005737">
    <property type="term" value="C:cytoplasm"/>
    <property type="evidence" value="ECO:0007669"/>
    <property type="project" value="TreeGrafter"/>
</dbReference>
<proteinExistence type="inferred from homology"/>
<dbReference type="PANTHER" id="PTHR48104">
    <property type="entry name" value="METACASPASE-4"/>
    <property type="match status" value="1"/>
</dbReference>
<evidence type="ECO:0000313" key="4">
    <source>
        <dbReference type="Proteomes" id="UP000567179"/>
    </source>
</evidence>
<reference evidence="3 4" key="1">
    <citation type="journal article" date="2020" name="ISME J.">
        <title>Uncovering the hidden diversity of litter-decomposition mechanisms in mushroom-forming fungi.</title>
        <authorList>
            <person name="Floudas D."/>
            <person name="Bentzer J."/>
            <person name="Ahren D."/>
            <person name="Johansson T."/>
            <person name="Persson P."/>
            <person name="Tunlid A."/>
        </authorList>
    </citation>
    <scope>NUCLEOTIDE SEQUENCE [LARGE SCALE GENOMIC DNA]</scope>
    <source>
        <strain evidence="3 4">CBS 101986</strain>
    </source>
</reference>
<comment type="similarity">
    <text evidence="1">Belongs to the peptidase C14B family.</text>
</comment>
<sequence>MQKEDLPRSTKSFGSAALRATKKDEVNRKVPAAHDRARASYINFYELWKATKPAIRQPRLPLSTPPSSDIYQIPPEQPPTTPRFNVGHRMDRRQSGLPRNRKWRATIRVPPLPLSTPSATPRRMDRRQRRLSQDRKGKAPIWEPPLPLSTPPTTTLSLKEAREDLNRLKQLLINKYDIEEKDIIFLLDDGGDGHVQPTRGSIILALHKLVSSAPPLTDFIFAYTGHSSQEIVKAEDREEDGRDEYIMPLDGSTIHDTFLREILVDPIEEFSADEPQTATTRETSTQNGHRAPTASTGEASSPAPATAEDAPPSHHFSTDEPEFTGPGPPDYPSPSWSQNHEDDQWRPGEPAHEEPPPSKFPHGQDDGFTGEGFPFDLLDVDEPHSNTAWSRRGNGVRPKSGARPGHGSQSMFANAKNVKVSGSTFVTVAHNYEAESPVFSGGPAFPIAVLSLQAVSFATRSNYPYFGHQLDLQMMASPPSVNVALQFPSLFHEMKIMVTLWLFFKMWVRQRAGEHH</sequence>
<dbReference type="Proteomes" id="UP000567179">
    <property type="component" value="Unassembled WGS sequence"/>
</dbReference>
<evidence type="ECO:0000313" key="3">
    <source>
        <dbReference type="EMBL" id="KAF5324975.1"/>
    </source>
</evidence>
<gene>
    <name evidence="3" type="ORF">D9619_009837</name>
</gene>
<dbReference type="EMBL" id="JAACJJ010000015">
    <property type="protein sequence ID" value="KAF5324975.1"/>
    <property type="molecule type" value="Genomic_DNA"/>
</dbReference>
<evidence type="ECO:0000256" key="2">
    <source>
        <dbReference type="SAM" id="MobiDB-lite"/>
    </source>
</evidence>
<protein>
    <submittedName>
        <fullName evidence="3">Uncharacterized protein</fullName>
    </submittedName>
</protein>
<keyword evidence="4" id="KW-1185">Reference proteome</keyword>
<organism evidence="3 4">
    <name type="scientific">Psilocybe cf. subviscida</name>
    <dbReference type="NCBI Taxonomy" id="2480587"/>
    <lineage>
        <taxon>Eukaryota</taxon>
        <taxon>Fungi</taxon>
        <taxon>Dikarya</taxon>
        <taxon>Basidiomycota</taxon>
        <taxon>Agaricomycotina</taxon>
        <taxon>Agaricomycetes</taxon>
        <taxon>Agaricomycetidae</taxon>
        <taxon>Agaricales</taxon>
        <taxon>Agaricineae</taxon>
        <taxon>Strophariaceae</taxon>
        <taxon>Psilocybe</taxon>
    </lineage>
</organism>
<dbReference type="OrthoDB" id="3223806at2759"/>